<dbReference type="RefSeq" id="WP_110481615.1">
    <property type="nucleotide sequence ID" value="NZ_CP024988.1"/>
</dbReference>
<feature type="chain" id="PRO_5039137582" description="SsuA/THI5-like domain-containing protein" evidence="1">
    <location>
        <begin position="25"/>
        <end position="391"/>
    </location>
</feature>
<reference evidence="3" key="1">
    <citation type="submission" date="2017-11" db="EMBL/GenBank/DDBJ databases">
        <title>Otitis media/interna in a cat caused by the recently described species Corynebacterium provencense.</title>
        <authorList>
            <person name="Kittl S."/>
            <person name="Brodard I."/>
            <person name="Rychener L."/>
            <person name="Jores J."/>
            <person name="Roosje P."/>
            <person name="Gobeli Brawand S."/>
        </authorList>
    </citation>
    <scope>NUCLEOTIDE SEQUENCE [LARGE SCALE GENOMIC DNA]</scope>
    <source>
        <strain evidence="3">17KM38</strain>
    </source>
</reference>
<keyword evidence="1" id="KW-0732">Signal</keyword>
<dbReference type="PANTHER" id="PTHR31528:SF3">
    <property type="entry name" value="THIAMINE BIOSYNTHESIS PROTEIN HI_0357-RELATED"/>
    <property type="match status" value="1"/>
</dbReference>
<dbReference type="EMBL" id="CP024988">
    <property type="protein sequence ID" value="AWT26621.1"/>
    <property type="molecule type" value="Genomic_DNA"/>
</dbReference>
<gene>
    <name evidence="2" type="ORF">Csp1_18450</name>
</gene>
<dbReference type="PANTHER" id="PTHR31528">
    <property type="entry name" value="4-AMINO-5-HYDROXYMETHYL-2-METHYLPYRIMIDINE PHOSPHATE SYNTHASE THI11-RELATED"/>
    <property type="match status" value="1"/>
</dbReference>
<organism evidence="2 3">
    <name type="scientific">Corynebacterium provencense</name>
    <dbReference type="NCBI Taxonomy" id="1737425"/>
    <lineage>
        <taxon>Bacteria</taxon>
        <taxon>Bacillati</taxon>
        <taxon>Actinomycetota</taxon>
        <taxon>Actinomycetes</taxon>
        <taxon>Mycobacteriales</taxon>
        <taxon>Corynebacteriaceae</taxon>
        <taxon>Corynebacterium</taxon>
    </lineage>
</organism>
<dbReference type="PROSITE" id="PS51257">
    <property type="entry name" value="PROKAR_LIPOPROTEIN"/>
    <property type="match status" value="1"/>
</dbReference>
<accession>A0A2Z3YSI3</accession>
<dbReference type="OrthoDB" id="3595952at2"/>
<evidence type="ECO:0000313" key="3">
    <source>
        <dbReference type="Proteomes" id="UP000247696"/>
    </source>
</evidence>
<evidence type="ECO:0000256" key="1">
    <source>
        <dbReference type="SAM" id="SignalP"/>
    </source>
</evidence>
<feature type="signal peptide" evidence="1">
    <location>
        <begin position="1"/>
        <end position="24"/>
    </location>
</feature>
<dbReference type="STRING" id="1737425.GCA_900049755_01024"/>
<dbReference type="InterPro" id="IPR027939">
    <property type="entry name" value="NMT1/THI5"/>
</dbReference>
<keyword evidence="3" id="KW-1185">Reference proteome</keyword>
<dbReference type="KEGG" id="cpre:Csp1_18450"/>
<proteinExistence type="predicted"/>
<evidence type="ECO:0008006" key="4">
    <source>
        <dbReference type="Google" id="ProtNLM"/>
    </source>
</evidence>
<sequence>MKNFRTITAVSLAASTAVSLGACSDGDSAAPAYDGQIGATDLSAVCPSTVTVQADWFPGAEEGLLYELLDPSGESSDAITVDTDAKKVTGPLVDGDLGYTGVNVEIRSGGPAIGNQAVTSLMYQDPDIMLGYVNMDSAVQHSADMPTTSVFSTLDISPLMIMWDPQTYPQVHSIADLKDAGADVLYFSDETYMKYLTGAGILDESQTDSSYDGSPSNFVAAGGKKAQQGFSSSEPYQYEHEVEGWDRLVDYQLVHETGFQTYKSTLAVKTDQLDAQSACLEKLVPVIQRAQKNYMTSPEATNSFIVDTVGKFNAGWIYSSGMADYAVTMMRDEKLVGNGTDGTLGSFDSGRSSRLIDQLTPVFAGQGTPVKEGLTTDDLYTNRFLDPGVSL</sequence>
<evidence type="ECO:0000313" key="2">
    <source>
        <dbReference type="EMBL" id="AWT26621.1"/>
    </source>
</evidence>
<dbReference type="AlphaFoldDB" id="A0A2Z3YSI3"/>
<dbReference type="Proteomes" id="UP000247696">
    <property type="component" value="Chromosome"/>
</dbReference>
<name>A0A2Z3YSI3_9CORY</name>
<dbReference type="GO" id="GO:0009228">
    <property type="term" value="P:thiamine biosynthetic process"/>
    <property type="evidence" value="ECO:0007669"/>
    <property type="project" value="InterPro"/>
</dbReference>
<protein>
    <recommendedName>
        <fullName evidence="4">SsuA/THI5-like domain-containing protein</fullName>
    </recommendedName>
</protein>
<dbReference type="Gene3D" id="3.40.190.10">
    <property type="entry name" value="Periplasmic binding protein-like II"/>
    <property type="match status" value="2"/>
</dbReference>